<keyword evidence="8" id="KW-1185">Reference proteome</keyword>
<comment type="similarity">
    <text evidence="4">Belongs to the CEP135/TSGA10 family.</text>
</comment>
<evidence type="ECO:0000256" key="2">
    <source>
        <dbReference type="ARBA" id="ARBA00022490"/>
    </source>
</evidence>
<keyword evidence="5" id="KW-0175">Coiled coil</keyword>
<evidence type="ECO:0000256" key="3">
    <source>
        <dbReference type="ARBA" id="ARBA00023212"/>
    </source>
</evidence>
<organism evidence="7 8">
    <name type="scientific">Rhizophlyctis rosea</name>
    <dbReference type="NCBI Taxonomy" id="64517"/>
    <lineage>
        <taxon>Eukaryota</taxon>
        <taxon>Fungi</taxon>
        <taxon>Fungi incertae sedis</taxon>
        <taxon>Chytridiomycota</taxon>
        <taxon>Chytridiomycota incertae sedis</taxon>
        <taxon>Chytridiomycetes</taxon>
        <taxon>Rhizophlyctidales</taxon>
        <taxon>Rhizophlyctidaceae</taxon>
        <taxon>Rhizophlyctis</taxon>
    </lineage>
</organism>
<feature type="region of interest" description="Disordered" evidence="6">
    <location>
        <begin position="463"/>
        <end position="490"/>
    </location>
</feature>
<feature type="coiled-coil region" evidence="5">
    <location>
        <begin position="410"/>
        <end position="451"/>
    </location>
</feature>
<keyword evidence="2" id="KW-0963">Cytoplasm</keyword>
<feature type="non-terminal residue" evidence="7">
    <location>
        <position position="1"/>
    </location>
</feature>
<keyword evidence="3" id="KW-0206">Cytoskeleton</keyword>
<feature type="region of interest" description="Disordered" evidence="6">
    <location>
        <begin position="107"/>
        <end position="135"/>
    </location>
</feature>
<dbReference type="PANTHER" id="PTHR20544:SF0">
    <property type="entry name" value="NUCLEOPROTEIN TPR_MLP1 DOMAIN-CONTAINING PROTEIN"/>
    <property type="match status" value="1"/>
</dbReference>
<evidence type="ECO:0000256" key="5">
    <source>
        <dbReference type="SAM" id="Coils"/>
    </source>
</evidence>
<comment type="caution">
    <text evidence="7">The sequence shown here is derived from an EMBL/GenBank/DDBJ whole genome shotgun (WGS) entry which is preliminary data.</text>
</comment>
<feature type="compositionally biased region" description="Basic and acidic residues" evidence="6">
    <location>
        <begin position="227"/>
        <end position="245"/>
    </location>
</feature>
<dbReference type="Gene3D" id="1.10.287.1490">
    <property type="match status" value="1"/>
</dbReference>
<dbReference type="GO" id="GO:0005814">
    <property type="term" value="C:centriole"/>
    <property type="evidence" value="ECO:0007669"/>
    <property type="project" value="UniProtKB-SubCell"/>
</dbReference>
<feature type="compositionally biased region" description="Low complexity" evidence="6">
    <location>
        <begin position="464"/>
        <end position="485"/>
    </location>
</feature>
<accession>A0AAD5S8B2</accession>
<feature type="coiled-coil region" evidence="5">
    <location>
        <begin position="139"/>
        <end position="219"/>
    </location>
</feature>
<dbReference type="PANTHER" id="PTHR20544">
    <property type="entry name" value="CENTROSOMAL PROTEIN CEP135"/>
    <property type="match status" value="1"/>
</dbReference>
<evidence type="ECO:0000256" key="6">
    <source>
        <dbReference type="SAM" id="MobiDB-lite"/>
    </source>
</evidence>
<proteinExistence type="inferred from homology"/>
<evidence type="ECO:0000256" key="4">
    <source>
        <dbReference type="ARBA" id="ARBA00038123"/>
    </source>
</evidence>
<feature type="region of interest" description="Disordered" evidence="6">
    <location>
        <begin position="220"/>
        <end position="245"/>
    </location>
</feature>
<comment type="subcellular location">
    <subcellularLocation>
        <location evidence="1">Cytoplasm</location>
        <location evidence="1">Cytoskeleton</location>
        <location evidence="1">Microtubule organizing center</location>
        <location evidence="1">Centrosome</location>
        <location evidence="1">Centriole</location>
    </subcellularLocation>
</comment>
<gene>
    <name evidence="7" type="ORF">HK097_004862</name>
</gene>
<evidence type="ECO:0000313" key="7">
    <source>
        <dbReference type="EMBL" id="KAJ3033382.1"/>
    </source>
</evidence>
<feature type="non-terminal residue" evidence="7">
    <location>
        <position position="835"/>
    </location>
</feature>
<dbReference type="EMBL" id="JADGJD010002299">
    <property type="protein sequence ID" value="KAJ3033382.1"/>
    <property type="molecule type" value="Genomic_DNA"/>
</dbReference>
<protein>
    <submittedName>
        <fullName evidence="7">Uncharacterized protein</fullName>
    </submittedName>
</protein>
<evidence type="ECO:0000313" key="8">
    <source>
        <dbReference type="Proteomes" id="UP001212841"/>
    </source>
</evidence>
<reference evidence="7" key="1">
    <citation type="submission" date="2020-05" db="EMBL/GenBank/DDBJ databases">
        <title>Phylogenomic resolution of chytrid fungi.</title>
        <authorList>
            <person name="Stajich J.E."/>
            <person name="Amses K."/>
            <person name="Simmons R."/>
            <person name="Seto K."/>
            <person name="Myers J."/>
            <person name="Bonds A."/>
            <person name="Quandt C.A."/>
            <person name="Barry K."/>
            <person name="Liu P."/>
            <person name="Grigoriev I."/>
            <person name="Longcore J.E."/>
            <person name="James T.Y."/>
        </authorList>
    </citation>
    <scope>NUCLEOTIDE SEQUENCE</scope>
    <source>
        <strain evidence="7">JEL0318</strain>
    </source>
</reference>
<dbReference type="AlphaFoldDB" id="A0AAD5S8B2"/>
<evidence type="ECO:0000256" key="1">
    <source>
        <dbReference type="ARBA" id="ARBA00004114"/>
    </source>
</evidence>
<sequence>TAAGQVDQLFQKLQKIDVETGLEPLAHPTVHFTRPDPAVADLIRLAEAKINDVEKANQDFATKNIDLENQLQTFHQQLTRRDQEITRLGVQLENARSQQQFFAASTYKHKGSSGGGGGENGSREEGGDHQIGTQQINELPRARARIEQLELQIEYLQEYVEGLEKESTSHESEKQAIHAAANEEKAAISAELAREKERVEGLLRNLERLEGMVGELERIKSGRKKDGRQSSPERRGSERKEGRCGCEEKIRAGEEKVREAIGKIDELTAQLRKVDKAKRDIEEEVEVLRKRVKSLDSIREETECEDGDKAEDDKTIEKLRKQNHELGLKVKELESLRWSLEKEVGMVKRKVQDTHLLEKEISTLQTRNTLLQTELDRSKSEVTKLGRVLDTRGVEMEGMEVREGILRKEVEGVRRERDELMSALKRFEMQIEDMRRQAEIISEERDAVEGLYKQVNAELHRTRQQLQSQSPSHQQPRSQSPSRLPIAVRSKSPDGIRVRQLEEDKIRLQARVSELEDELVKLGRDLKVLAVRNREVGTGRDEVVKRLEGEVESLSRKLVEAEKNVERFERRCLEGEGRAKRLEVEALDKDRMIEQARRRAVKMEGEREREHVTIRDLRTALSDAETRLDRLQTETARLSEENDDRGRVIAEQRRILAEVDRSRERDRAELDRKCERIVVLEEEVGRVKGVMVEKDHDLVSLRENVDILQRQVDEEGQEVARLRRVVEGVGGERGRWEGEAKRLEGELKAVSRDLEAVMRENGSLNGELAQLTSTHETLKSTTHDTHLRISYLEDLLQSKDRDYNHLLSQYRKIAADHERLETTLRAFSQESNVLK</sequence>
<dbReference type="Proteomes" id="UP001212841">
    <property type="component" value="Unassembled WGS sequence"/>
</dbReference>
<feature type="coiled-coil region" evidence="5">
    <location>
        <begin position="43"/>
        <end position="70"/>
    </location>
</feature>
<feature type="coiled-coil region" evidence="5">
    <location>
        <begin position="498"/>
        <end position="760"/>
    </location>
</feature>
<dbReference type="InterPro" id="IPR051877">
    <property type="entry name" value="Centriole_BasalBody_StrucProt"/>
</dbReference>
<feature type="coiled-coil region" evidence="5">
    <location>
        <begin position="250"/>
        <end position="336"/>
    </location>
</feature>
<name>A0AAD5S8B2_9FUNG</name>